<feature type="region of interest" description="Disordered" evidence="1">
    <location>
        <begin position="49"/>
        <end position="68"/>
    </location>
</feature>
<evidence type="ECO:0000256" key="1">
    <source>
        <dbReference type="SAM" id="MobiDB-lite"/>
    </source>
</evidence>
<dbReference type="EMBL" id="MH025888">
    <property type="protein sequence ID" value="AVP43133.1"/>
    <property type="molecule type" value="Genomic_DNA"/>
</dbReference>
<evidence type="ECO:0000313" key="3">
    <source>
        <dbReference type="Proteomes" id="UP000241872"/>
    </source>
</evidence>
<proteinExistence type="predicted"/>
<name>A0A2P1N5B5_9CAUD</name>
<gene>
    <name evidence="2" type="primary">35</name>
    <name evidence="2" type="ORF">PBI_BIGMAMA_35</name>
</gene>
<feature type="compositionally biased region" description="Low complexity" evidence="1">
    <location>
        <begin position="50"/>
        <end position="59"/>
    </location>
</feature>
<sequence>MAMVLVLVLTCVSCPQAESSADGDDQHHSQLCRDEEYAKKHAVECGRVQSGPISITPPTGGHGGGAPRRGLIGRILDKVGLGGLL</sequence>
<organism evidence="2 3">
    <name type="scientific">Mycobacterium phage BigMama</name>
    <dbReference type="NCBI Taxonomy" id="2126786"/>
    <lineage>
        <taxon>Viruses</taxon>
        <taxon>Duplodnaviria</taxon>
        <taxon>Heunggongvirae</taxon>
        <taxon>Uroviricota</taxon>
        <taxon>Caudoviricetes</taxon>
        <taxon>Dclasvirinae</taxon>
        <taxon>Plotvirus</taxon>
        <taxon>Plotvirus plot</taxon>
    </lineage>
</organism>
<dbReference type="Proteomes" id="UP000241872">
    <property type="component" value="Segment"/>
</dbReference>
<accession>A0A2P1N5B5</accession>
<evidence type="ECO:0000313" key="2">
    <source>
        <dbReference type="EMBL" id="AVP43133.1"/>
    </source>
</evidence>
<reference evidence="3" key="1">
    <citation type="submission" date="2018-03" db="EMBL/GenBank/DDBJ databases">
        <authorList>
            <person name="Robinson P."/>
            <person name="Figel D."/>
            <person name="Zack K.M."/>
            <person name="Garlena R.A."/>
            <person name="Russell D.A."/>
            <person name="Pope W.H."/>
            <person name="Jacobs-Sera D."/>
            <person name="Hatfull G.F."/>
        </authorList>
    </citation>
    <scope>NUCLEOTIDE SEQUENCE [LARGE SCALE GENOMIC DNA]</scope>
</reference>
<protein>
    <submittedName>
        <fullName evidence="2">Uncharacterized protein</fullName>
    </submittedName>
</protein>